<sequence length="76" mass="8473">MYLKPSSFTRGSESDFAVGLALTRHSMVSTTKQAAEVAYTRVARNGRNALLWSRAKRTRGRGRPRACRGIVPFFVV</sequence>
<name>A0A0D0CVF8_9AGAM</name>
<dbReference type="AlphaFoldDB" id="A0A0D0CVF8"/>
<dbReference type="Proteomes" id="UP000054538">
    <property type="component" value="Unassembled WGS sequence"/>
</dbReference>
<evidence type="ECO:0000313" key="2">
    <source>
        <dbReference type="Proteomes" id="UP000054538"/>
    </source>
</evidence>
<reference evidence="2" key="2">
    <citation type="submission" date="2015-01" db="EMBL/GenBank/DDBJ databases">
        <title>Evolutionary Origins and Diversification of the Mycorrhizal Mutualists.</title>
        <authorList>
            <consortium name="DOE Joint Genome Institute"/>
            <consortium name="Mycorrhizal Genomics Consortium"/>
            <person name="Kohler A."/>
            <person name="Kuo A."/>
            <person name="Nagy L.G."/>
            <person name="Floudas D."/>
            <person name="Copeland A."/>
            <person name="Barry K.W."/>
            <person name="Cichocki N."/>
            <person name="Veneault-Fourrey C."/>
            <person name="LaButti K."/>
            <person name="Lindquist E.A."/>
            <person name="Lipzen A."/>
            <person name="Lundell T."/>
            <person name="Morin E."/>
            <person name="Murat C."/>
            <person name="Riley R."/>
            <person name="Ohm R."/>
            <person name="Sun H."/>
            <person name="Tunlid A."/>
            <person name="Henrissat B."/>
            <person name="Grigoriev I.V."/>
            <person name="Hibbett D.S."/>
            <person name="Martin F."/>
        </authorList>
    </citation>
    <scope>NUCLEOTIDE SEQUENCE [LARGE SCALE GENOMIC DNA]</scope>
    <source>
        <strain evidence="2">Ve08.2h10</strain>
    </source>
</reference>
<keyword evidence="2" id="KW-1185">Reference proteome</keyword>
<evidence type="ECO:0000313" key="1">
    <source>
        <dbReference type="EMBL" id="KIK79418.1"/>
    </source>
</evidence>
<dbReference type="HOGENOM" id="CLU_2661275_0_0_1"/>
<organism evidence="1 2">
    <name type="scientific">Paxillus rubicundulus Ve08.2h10</name>
    <dbReference type="NCBI Taxonomy" id="930991"/>
    <lineage>
        <taxon>Eukaryota</taxon>
        <taxon>Fungi</taxon>
        <taxon>Dikarya</taxon>
        <taxon>Basidiomycota</taxon>
        <taxon>Agaricomycotina</taxon>
        <taxon>Agaricomycetes</taxon>
        <taxon>Agaricomycetidae</taxon>
        <taxon>Boletales</taxon>
        <taxon>Paxilineae</taxon>
        <taxon>Paxillaceae</taxon>
        <taxon>Paxillus</taxon>
    </lineage>
</organism>
<feature type="non-terminal residue" evidence="1">
    <location>
        <position position="1"/>
    </location>
</feature>
<protein>
    <submittedName>
        <fullName evidence="1">Uncharacterized protein</fullName>
    </submittedName>
</protein>
<proteinExistence type="predicted"/>
<gene>
    <name evidence="1" type="ORF">PAXRUDRAFT_834117</name>
</gene>
<dbReference type="EMBL" id="KN826287">
    <property type="protein sequence ID" value="KIK79418.1"/>
    <property type="molecule type" value="Genomic_DNA"/>
</dbReference>
<reference evidence="1 2" key="1">
    <citation type="submission" date="2014-04" db="EMBL/GenBank/DDBJ databases">
        <authorList>
            <consortium name="DOE Joint Genome Institute"/>
            <person name="Kuo A."/>
            <person name="Kohler A."/>
            <person name="Jargeat P."/>
            <person name="Nagy L.G."/>
            <person name="Floudas D."/>
            <person name="Copeland A."/>
            <person name="Barry K.W."/>
            <person name="Cichocki N."/>
            <person name="Veneault-Fourrey C."/>
            <person name="LaButti K."/>
            <person name="Lindquist E.A."/>
            <person name="Lipzen A."/>
            <person name="Lundell T."/>
            <person name="Morin E."/>
            <person name="Murat C."/>
            <person name="Sun H."/>
            <person name="Tunlid A."/>
            <person name="Henrissat B."/>
            <person name="Grigoriev I.V."/>
            <person name="Hibbett D.S."/>
            <person name="Martin F."/>
            <person name="Nordberg H.P."/>
            <person name="Cantor M.N."/>
            <person name="Hua S.X."/>
        </authorList>
    </citation>
    <scope>NUCLEOTIDE SEQUENCE [LARGE SCALE GENOMIC DNA]</scope>
    <source>
        <strain evidence="1 2">Ve08.2h10</strain>
    </source>
</reference>
<accession>A0A0D0CVF8</accession>
<dbReference type="InParanoid" id="A0A0D0CVF8"/>